<reference evidence="2 3" key="1">
    <citation type="journal article" date="2015" name="Genome Biol.">
        <title>Comparative genomics of Steinernema reveals deeply conserved gene regulatory networks.</title>
        <authorList>
            <person name="Dillman A.R."/>
            <person name="Macchietto M."/>
            <person name="Porter C.F."/>
            <person name="Rogers A."/>
            <person name="Williams B."/>
            <person name="Antoshechkin I."/>
            <person name="Lee M.M."/>
            <person name="Goodwin Z."/>
            <person name="Lu X."/>
            <person name="Lewis E.E."/>
            <person name="Goodrich-Blair H."/>
            <person name="Stock S.P."/>
            <person name="Adams B.J."/>
            <person name="Sternberg P.W."/>
            <person name="Mortazavi A."/>
        </authorList>
    </citation>
    <scope>NUCLEOTIDE SEQUENCE [LARGE SCALE GENOMIC DNA]</scope>
    <source>
        <strain evidence="2 3">ALL</strain>
    </source>
</reference>
<evidence type="ECO:0000313" key="3">
    <source>
        <dbReference type="Proteomes" id="UP000298663"/>
    </source>
</evidence>
<dbReference type="EMBL" id="AZBU02000001">
    <property type="protein sequence ID" value="TMS36953.1"/>
    <property type="molecule type" value="Genomic_DNA"/>
</dbReference>
<feature type="compositionally biased region" description="Low complexity" evidence="1">
    <location>
        <begin position="44"/>
        <end position="53"/>
    </location>
</feature>
<evidence type="ECO:0000313" key="2">
    <source>
        <dbReference type="EMBL" id="TMS36953.1"/>
    </source>
</evidence>
<feature type="compositionally biased region" description="Basic and acidic residues" evidence="1">
    <location>
        <begin position="27"/>
        <end position="41"/>
    </location>
</feature>
<organism evidence="2 3">
    <name type="scientific">Steinernema carpocapsae</name>
    <name type="common">Entomopathogenic nematode</name>
    <dbReference type="NCBI Taxonomy" id="34508"/>
    <lineage>
        <taxon>Eukaryota</taxon>
        <taxon>Metazoa</taxon>
        <taxon>Ecdysozoa</taxon>
        <taxon>Nematoda</taxon>
        <taxon>Chromadorea</taxon>
        <taxon>Rhabditida</taxon>
        <taxon>Tylenchina</taxon>
        <taxon>Panagrolaimomorpha</taxon>
        <taxon>Strongyloidoidea</taxon>
        <taxon>Steinernematidae</taxon>
        <taxon>Steinernema</taxon>
    </lineage>
</organism>
<accession>A0A4V6I863</accession>
<keyword evidence="3" id="KW-1185">Reference proteome</keyword>
<gene>
    <name evidence="2" type="ORF">L596_003998</name>
</gene>
<dbReference type="Proteomes" id="UP000298663">
    <property type="component" value="Chromosome X"/>
</dbReference>
<reference evidence="2 3" key="2">
    <citation type="journal article" date="2019" name="G3 (Bethesda)">
        <title>Hybrid Assembly of the Genome of the Entomopathogenic Nematode Steinernema carpocapsae Identifies the X-Chromosome.</title>
        <authorList>
            <person name="Serra L."/>
            <person name="Macchietto M."/>
            <person name="Macias-Munoz A."/>
            <person name="McGill C.J."/>
            <person name="Rodriguez I.M."/>
            <person name="Rodriguez B."/>
            <person name="Murad R."/>
            <person name="Mortazavi A."/>
        </authorList>
    </citation>
    <scope>NUCLEOTIDE SEQUENCE [LARGE SCALE GENOMIC DNA]</scope>
    <source>
        <strain evidence="2 3">ALL</strain>
    </source>
</reference>
<protein>
    <submittedName>
        <fullName evidence="2">Uncharacterized protein</fullName>
    </submittedName>
</protein>
<dbReference type="AlphaFoldDB" id="A0A4V6I863"/>
<comment type="caution">
    <text evidence="2">The sequence shown here is derived from an EMBL/GenBank/DDBJ whole genome shotgun (WGS) entry which is preliminary data.</text>
</comment>
<evidence type="ECO:0000256" key="1">
    <source>
        <dbReference type="SAM" id="MobiDB-lite"/>
    </source>
</evidence>
<proteinExistence type="predicted"/>
<sequence length="173" mass="18282">MRFRGSGRRSYRRDRGPKEFAVTFGQREAEIPQKDEDHSNEETGLLGSSADSGVSDDSDSVSGSKTAKAAGEAGGEMGKSLVEGVASAGGADLALQDHGDDQAVDTNDTGHNDGDDRLHDQLGTHHSHGADADGGLGRSVGGSKDGSEPKQLPCSRRTAHRRPSPRFEGRRTW</sequence>
<feature type="compositionally biased region" description="Basic and acidic residues" evidence="1">
    <location>
        <begin position="108"/>
        <end position="131"/>
    </location>
</feature>
<feature type="compositionally biased region" description="Basic residues" evidence="1">
    <location>
        <begin position="1"/>
        <end position="12"/>
    </location>
</feature>
<feature type="compositionally biased region" description="Low complexity" evidence="1">
    <location>
        <begin position="60"/>
        <end position="71"/>
    </location>
</feature>
<feature type="compositionally biased region" description="Gly residues" evidence="1">
    <location>
        <begin position="132"/>
        <end position="144"/>
    </location>
</feature>
<name>A0A4V6I863_STECR</name>
<dbReference type="EMBL" id="CM016762">
    <property type="protein sequence ID" value="TMS36953.1"/>
    <property type="molecule type" value="Genomic_DNA"/>
</dbReference>
<feature type="region of interest" description="Disordered" evidence="1">
    <location>
        <begin position="1"/>
        <end position="173"/>
    </location>
</feature>